<accession>A0AAD5Y5R8</accession>
<evidence type="ECO:0000313" key="8">
    <source>
        <dbReference type="EMBL" id="KAJ3257446.1"/>
    </source>
</evidence>
<dbReference type="GO" id="GO:0008270">
    <property type="term" value="F:zinc ion binding"/>
    <property type="evidence" value="ECO:0007669"/>
    <property type="project" value="UniProtKB-KW"/>
</dbReference>
<feature type="domain" description="TRAF-type" evidence="7">
    <location>
        <begin position="52"/>
        <end position="101"/>
    </location>
</feature>
<evidence type="ECO:0000256" key="2">
    <source>
        <dbReference type="ARBA" id="ARBA00022771"/>
    </source>
</evidence>
<comment type="caution">
    <text evidence="8">The sequence shown here is derived from an EMBL/GenBank/DDBJ whole genome shotgun (WGS) entry which is preliminary data.</text>
</comment>
<feature type="zinc finger region" description="TRAF-type" evidence="4">
    <location>
        <begin position="52"/>
        <end position="101"/>
    </location>
</feature>
<dbReference type="Gene3D" id="3.30.40.10">
    <property type="entry name" value="Zinc/RING finger domain, C3HC4 (zinc finger)"/>
    <property type="match status" value="3"/>
</dbReference>
<keyword evidence="3 4" id="KW-0862">Zinc</keyword>
<dbReference type="Pfam" id="PF02176">
    <property type="entry name" value="zf-TRAF"/>
    <property type="match status" value="1"/>
</dbReference>
<evidence type="ECO:0000256" key="5">
    <source>
        <dbReference type="SAM" id="Coils"/>
    </source>
</evidence>
<feature type="coiled-coil region" evidence="5">
    <location>
        <begin position="147"/>
        <end position="174"/>
    </location>
</feature>
<name>A0AAD5Y5R8_9FUNG</name>
<reference evidence="8" key="1">
    <citation type="submission" date="2020-05" db="EMBL/GenBank/DDBJ databases">
        <title>Phylogenomic resolution of chytrid fungi.</title>
        <authorList>
            <person name="Stajich J.E."/>
            <person name="Amses K."/>
            <person name="Simmons R."/>
            <person name="Seto K."/>
            <person name="Myers J."/>
            <person name="Bonds A."/>
            <person name="Quandt C.A."/>
            <person name="Barry K."/>
            <person name="Liu P."/>
            <person name="Grigoriev I."/>
            <person name="Longcore J.E."/>
            <person name="James T.Y."/>
        </authorList>
    </citation>
    <scope>NUCLEOTIDE SEQUENCE</scope>
    <source>
        <strain evidence="8">PLAUS21</strain>
    </source>
</reference>
<dbReference type="EMBL" id="JADGKB010000038">
    <property type="protein sequence ID" value="KAJ3257446.1"/>
    <property type="molecule type" value="Genomic_DNA"/>
</dbReference>
<sequence>MVDELIVYCKNKANGCEWTGERLLLDSHCKDCPYELLECPYCMELVVKINEHVSNCNKREVPCPKCDQKVIYEALATHDETCTSKQAECPHCLELFDSQSLDGHIRNCPLKQTACEYSQFGCGWSGIVSDLKDHLNACPLSAIKGFIQIHQQQINSLKEENQKLVEAIGDLESHCYRLNCKILEMETNRIFTENMPGVPPVVIDNLALDVQLLKSELENLNMNLAHSELKHDQQFLAENIRLRDEMQALRAICQSVQTQLYNLAIHKSNNPNINIKHKSTNSKLGKPVDGNPLNKL</sequence>
<dbReference type="SUPFAM" id="SSF49599">
    <property type="entry name" value="TRAF domain-like"/>
    <property type="match status" value="2"/>
</dbReference>
<gene>
    <name evidence="8" type="ORF">HK103_004521</name>
</gene>
<evidence type="ECO:0000256" key="1">
    <source>
        <dbReference type="ARBA" id="ARBA00022723"/>
    </source>
</evidence>
<evidence type="ECO:0000256" key="6">
    <source>
        <dbReference type="SAM" id="MobiDB-lite"/>
    </source>
</evidence>
<evidence type="ECO:0000256" key="3">
    <source>
        <dbReference type="ARBA" id="ARBA00022833"/>
    </source>
</evidence>
<dbReference type="InterPro" id="IPR013083">
    <property type="entry name" value="Znf_RING/FYVE/PHD"/>
</dbReference>
<keyword evidence="5" id="KW-0175">Coiled coil</keyword>
<keyword evidence="9" id="KW-1185">Reference proteome</keyword>
<dbReference type="PANTHER" id="PTHR10131">
    <property type="entry name" value="TNF RECEPTOR ASSOCIATED FACTOR"/>
    <property type="match status" value="1"/>
</dbReference>
<dbReference type="InterPro" id="IPR001293">
    <property type="entry name" value="Znf_TRAF"/>
</dbReference>
<dbReference type="Proteomes" id="UP001210925">
    <property type="component" value="Unassembled WGS sequence"/>
</dbReference>
<dbReference type="PANTHER" id="PTHR10131:SF94">
    <property type="entry name" value="TNF RECEPTOR-ASSOCIATED FACTOR 4"/>
    <property type="match status" value="1"/>
</dbReference>
<feature type="region of interest" description="Disordered" evidence="6">
    <location>
        <begin position="272"/>
        <end position="296"/>
    </location>
</feature>
<dbReference type="PROSITE" id="PS50145">
    <property type="entry name" value="ZF_TRAF"/>
    <property type="match status" value="1"/>
</dbReference>
<organism evidence="8 9">
    <name type="scientific">Boothiomyces macroporosus</name>
    <dbReference type="NCBI Taxonomy" id="261099"/>
    <lineage>
        <taxon>Eukaryota</taxon>
        <taxon>Fungi</taxon>
        <taxon>Fungi incertae sedis</taxon>
        <taxon>Chytridiomycota</taxon>
        <taxon>Chytridiomycota incertae sedis</taxon>
        <taxon>Chytridiomycetes</taxon>
        <taxon>Rhizophydiales</taxon>
        <taxon>Terramycetaceae</taxon>
        <taxon>Boothiomyces</taxon>
    </lineage>
</organism>
<protein>
    <recommendedName>
        <fullName evidence="7">TRAF-type domain-containing protein</fullName>
    </recommendedName>
</protein>
<evidence type="ECO:0000256" key="4">
    <source>
        <dbReference type="PROSITE-ProRule" id="PRU00207"/>
    </source>
</evidence>
<dbReference type="AlphaFoldDB" id="A0AAD5Y5R8"/>
<evidence type="ECO:0000313" key="9">
    <source>
        <dbReference type="Proteomes" id="UP001210925"/>
    </source>
</evidence>
<evidence type="ECO:0000259" key="7">
    <source>
        <dbReference type="PROSITE" id="PS50145"/>
    </source>
</evidence>
<keyword evidence="1 4" id="KW-0479">Metal-binding</keyword>
<keyword evidence="2 4" id="KW-0863">Zinc-finger</keyword>
<feature type="coiled-coil region" evidence="5">
    <location>
        <begin position="203"/>
        <end position="230"/>
    </location>
</feature>
<proteinExistence type="predicted"/>